<evidence type="ECO:0000259" key="1">
    <source>
        <dbReference type="Pfam" id="PF14687"/>
    </source>
</evidence>
<dbReference type="PANTHER" id="PTHR31596">
    <property type="entry name" value="T-CELL ACTIVATION INHIBITOR, MITOCHONDRIAL"/>
    <property type="match status" value="1"/>
</dbReference>
<organism evidence="2 3">
    <name type="scientific">Tetradesmus obliquus</name>
    <name type="common">Green alga</name>
    <name type="synonym">Acutodesmus obliquus</name>
    <dbReference type="NCBI Taxonomy" id="3088"/>
    <lineage>
        <taxon>Eukaryota</taxon>
        <taxon>Viridiplantae</taxon>
        <taxon>Chlorophyta</taxon>
        <taxon>core chlorophytes</taxon>
        <taxon>Chlorophyceae</taxon>
        <taxon>CS clade</taxon>
        <taxon>Sphaeropleales</taxon>
        <taxon>Scenedesmaceae</taxon>
        <taxon>Tetradesmus</taxon>
    </lineage>
</organism>
<dbReference type="InterPro" id="IPR028031">
    <property type="entry name" value="DUF4460"/>
</dbReference>
<dbReference type="InterPro" id="IPR027986">
    <property type="entry name" value="TCAIM"/>
</dbReference>
<sequence>MDSDTKKLIRAVVRRVHPDLFTAHPFERQRNSDSLKALNSYVEQVARGITPRSTNVEFWVKDGEHLTRIDALLPSTGSLGPLFYAFSLITEEELKAGTGRDDVADTNFLEWLRDTVFEAVKIAEQHESLKLRIRESRANIEYKYQLASLQVGSEFAVGPLEQQRQIEALRVLDAVLASLISEEGMAFAGLNFHVYHPDTCPLGAFGLHNNEDHYGLGAGHLMRSHVADDGCLHVVADRMGLREALKTMDLERARVLTKVTMFWLKRVRDLSPVLRELLGVQNVWCDTRTEQNSQNFVLWAGYILEQRDEVARAVGNRQFTFSLLVHSDASSPMVDWSQNSSILQVRSDCPPRQLVEFLVSDTGVMADQAAAAVQITKKEEQELLERIRQEFGAKHVVRVCSMFECDRVLDGARRLLEYAPAIKQSVDLRGASLAIDDCYEVWGSGFISIPYDFTLQELQPQLVKLLSAKSSGAMGGNGSSAGAAREQMRPAAAVAGYSSARARAGITGSCGAEGLGLCSRYALQGQDHLGWGLRSVAWPVAVQQRPAQQLAASSRRRQCLAAAVRPAAAAAAAGGVRRGRWEWTFGPLGGRNH</sequence>
<keyword evidence="3" id="KW-1185">Reference proteome</keyword>
<feature type="domain" description="DUF4460" evidence="1">
    <location>
        <begin position="3"/>
        <end position="62"/>
    </location>
</feature>
<dbReference type="Proteomes" id="UP001244341">
    <property type="component" value="Chromosome 4b"/>
</dbReference>
<gene>
    <name evidence="2" type="ORF">OEZ85_006338</name>
</gene>
<accession>A0ABY8TUB7</accession>
<dbReference type="PANTHER" id="PTHR31596:SF1">
    <property type="entry name" value="T-CELL ACTIVATION INHIBITOR, MITOCHONDRIAL"/>
    <property type="match status" value="1"/>
</dbReference>
<protein>
    <recommendedName>
        <fullName evidence="1">DUF4460 domain-containing protein</fullName>
    </recommendedName>
</protein>
<evidence type="ECO:0000313" key="2">
    <source>
        <dbReference type="EMBL" id="WIA12697.1"/>
    </source>
</evidence>
<evidence type="ECO:0000313" key="3">
    <source>
        <dbReference type="Proteomes" id="UP001244341"/>
    </source>
</evidence>
<reference evidence="2 3" key="1">
    <citation type="submission" date="2023-05" db="EMBL/GenBank/DDBJ databases">
        <title>A 100% complete, gapless, phased diploid assembly of the Scenedesmus obliquus UTEX 3031 genome.</title>
        <authorList>
            <person name="Biondi T.C."/>
            <person name="Hanschen E.R."/>
            <person name="Kwon T."/>
            <person name="Eng W."/>
            <person name="Kruse C.P.S."/>
            <person name="Koehler S.I."/>
            <person name="Kunde Y."/>
            <person name="Gleasner C.D."/>
            <person name="You Mak K.T."/>
            <person name="Polle J."/>
            <person name="Hovde B.T."/>
            <person name="Starkenburg S.R."/>
        </authorList>
    </citation>
    <scope>NUCLEOTIDE SEQUENCE [LARGE SCALE GENOMIC DNA]</scope>
    <source>
        <strain evidence="2 3">DOE0152z</strain>
    </source>
</reference>
<dbReference type="Pfam" id="PF14687">
    <property type="entry name" value="DUF4460"/>
    <property type="match status" value="1"/>
</dbReference>
<name>A0ABY8TUB7_TETOB</name>
<dbReference type="EMBL" id="CP126211">
    <property type="protein sequence ID" value="WIA12697.1"/>
    <property type="molecule type" value="Genomic_DNA"/>
</dbReference>
<proteinExistence type="predicted"/>